<keyword evidence="1" id="KW-0175">Coiled coil</keyword>
<proteinExistence type="predicted"/>
<dbReference type="Proteomes" id="UP000230233">
    <property type="component" value="Chromosome I"/>
</dbReference>
<dbReference type="OrthoDB" id="10655488at2759"/>
<sequence>MSSIIAPNADKKLSYEGFECVFEYMEPNFRFHLAQKLPAIRSIEKAFPLQISKLSFSRTGFTINDTEYCLGVICEAREGPTPEKLKWENERGGFDMDVDEYGFEDPFEEFQLTSGDILVKKWFARRPKSLELVEKSVEKYEKELWDLEDEKSELEASIKKRESIREAAAKNQKDLPEGRNARNKRIWKERRIIQLDNTITDTKRRLDNERVELAYHRLERNELPSPLDIYIQLTRTSPDGTVYTERVQYNKWFNEARRYLTTKFLGNRVLAPKVKTLRFWAEHYQSLVIPLPNKLKLDVEEFETCGDISDVLERVETILEHPKRPFARLKSGNLELKDVQHPKVRSAGVLILSYVGINVDWVQLCSALPNKKIVIDHDQTMFSTQYGELVQNIIDKKATLGTCYQIYSHEDKARRVLKDVGRRFENAVVGERLVSIPLPYLLQLDVSHGRNEDPQLPYRDWFVKMEVVQTN</sequence>
<protein>
    <submittedName>
        <fullName evidence="2">Uncharacterized protein</fullName>
    </submittedName>
</protein>
<dbReference type="AlphaFoldDB" id="A0A2G5VFV3"/>
<dbReference type="Pfam" id="PF12078">
    <property type="entry name" value="DUF3557"/>
    <property type="match status" value="1"/>
</dbReference>
<comment type="caution">
    <text evidence="2">The sequence shown here is derived from an EMBL/GenBank/DDBJ whole genome shotgun (WGS) entry which is preliminary data.</text>
</comment>
<evidence type="ECO:0000313" key="2">
    <source>
        <dbReference type="EMBL" id="PIC50570.1"/>
    </source>
</evidence>
<dbReference type="PANTHER" id="PTHR31379">
    <property type="entry name" value="F-BOX C PROTEIN-RELATED-RELATED"/>
    <property type="match status" value="1"/>
</dbReference>
<evidence type="ECO:0000313" key="3">
    <source>
        <dbReference type="Proteomes" id="UP000230233"/>
    </source>
</evidence>
<feature type="coiled-coil region" evidence="1">
    <location>
        <begin position="130"/>
        <end position="167"/>
    </location>
</feature>
<organism evidence="2 3">
    <name type="scientific">Caenorhabditis nigoni</name>
    <dbReference type="NCBI Taxonomy" id="1611254"/>
    <lineage>
        <taxon>Eukaryota</taxon>
        <taxon>Metazoa</taxon>
        <taxon>Ecdysozoa</taxon>
        <taxon>Nematoda</taxon>
        <taxon>Chromadorea</taxon>
        <taxon>Rhabditida</taxon>
        <taxon>Rhabditina</taxon>
        <taxon>Rhabditomorpha</taxon>
        <taxon>Rhabditoidea</taxon>
        <taxon>Rhabditidae</taxon>
        <taxon>Peloderinae</taxon>
        <taxon>Caenorhabditis</taxon>
    </lineage>
</organism>
<dbReference type="EMBL" id="PDUG01000001">
    <property type="protein sequence ID" value="PIC50570.1"/>
    <property type="molecule type" value="Genomic_DNA"/>
</dbReference>
<name>A0A2G5VFV3_9PELO</name>
<dbReference type="InterPro" id="IPR021942">
    <property type="entry name" value="DUF3557"/>
</dbReference>
<reference evidence="3" key="1">
    <citation type="submission" date="2017-10" db="EMBL/GenBank/DDBJ databases">
        <title>Rapid genome shrinkage in a self-fertile nematode reveals novel sperm competition proteins.</title>
        <authorList>
            <person name="Yin D."/>
            <person name="Schwarz E.M."/>
            <person name="Thomas C.G."/>
            <person name="Felde R.L."/>
            <person name="Korf I.F."/>
            <person name="Cutter A.D."/>
            <person name="Schartner C.M."/>
            <person name="Ralston E.J."/>
            <person name="Meyer B.J."/>
            <person name="Haag E.S."/>
        </authorList>
    </citation>
    <scope>NUCLEOTIDE SEQUENCE [LARGE SCALE GENOMIC DNA]</scope>
    <source>
        <strain evidence="3">JU1422</strain>
    </source>
</reference>
<gene>
    <name evidence="2" type="primary">Cnig_chr_I.g142</name>
    <name evidence="2" type="ORF">B9Z55_000142</name>
</gene>
<evidence type="ECO:0000256" key="1">
    <source>
        <dbReference type="SAM" id="Coils"/>
    </source>
</evidence>
<dbReference type="PANTHER" id="PTHR31379:SF1">
    <property type="entry name" value="F-BOX C PROTEIN-RELATED"/>
    <property type="match status" value="1"/>
</dbReference>
<accession>A0A2G5VFV3</accession>
<keyword evidence="3" id="KW-1185">Reference proteome</keyword>